<protein>
    <recommendedName>
        <fullName evidence="3">F-box domain-containing protein</fullName>
    </recommendedName>
</protein>
<proteinExistence type="predicted"/>
<organism evidence="1 2">
    <name type="scientific">Agaricus bisporus var. burnettii</name>
    <dbReference type="NCBI Taxonomy" id="192524"/>
    <lineage>
        <taxon>Eukaryota</taxon>
        <taxon>Fungi</taxon>
        <taxon>Dikarya</taxon>
        <taxon>Basidiomycota</taxon>
        <taxon>Agaricomycotina</taxon>
        <taxon>Agaricomycetes</taxon>
        <taxon>Agaricomycetidae</taxon>
        <taxon>Agaricales</taxon>
        <taxon>Agaricineae</taxon>
        <taxon>Agaricaceae</taxon>
        <taxon>Agaricus</taxon>
    </lineage>
</organism>
<evidence type="ECO:0000313" key="2">
    <source>
        <dbReference type="Proteomes" id="UP000629468"/>
    </source>
</evidence>
<reference evidence="1 2" key="1">
    <citation type="journal article" name="Sci. Rep.">
        <title>Telomere-to-telomere assembled and centromere annotated genomes of the two main subspecies of the button mushroom Agaricus bisporus reveal especially polymorphic chromosome ends.</title>
        <authorList>
            <person name="Sonnenberg A.S.M."/>
            <person name="Sedaghat-Telgerd N."/>
            <person name="Lavrijssen B."/>
            <person name="Ohm R.A."/>
            <person name="Hendrickx P.M."/>
            <person name="Scholtmeijer K."/>
            <person name="Baars J.J.P."/>
            <person name="van Peer A."/>
        </authorList>
    </citation>
    <scope>NUCLEOTIDE SEQUENCE [LARGE SCALE GENOMIC DNA]</scope>
    <source>
        <strain evidence="1 2">H119_p4</strain>
    </source>
</reference>
<evidence type="ECO:0000313" key="1">
    <source>
        <dbReference type="EMBL" id="KAF7777825.1"/>
    </source>
</evidence>
<dbReference type="AlphaFoldDB" id="A0A8H7F5T6"/>
<dbReference type="Proteomes" id="UP000629468">
    <property type="component" value="Unassembled WGS sequence"/>
</dbReference>
<comment type="caution">
    <text evidence="1">The sequence shown here is derived from an EMBL/GenBank/DDBJ whole genome shotgun (WGS) entry which is preliminary data.</text>
</comment>
<dbReference type="InterPro" id="IPR032675">
    <property type="entry name" value="LRR_dom_sf"/>
</dbReference>
<sequence>MSGSHDLPDEIILEIVEFATPIYPLTGNRIGYEELRNLRLVSKRFHDLLSPLLFSTLRLRFKDPNFSESETAAADYIRSQGIVKALATGTTTVFLHTKRLYLDTTILLPLEDKKDILSTRTFVSDNIYNAICGLKNLRTVNWFSNLTPDTVELGIKINHALSTLSSFQGFEDLHFDSSLTFHPRPSFTLKSFTNLTIFRIHWEWRRPKHLIREIASLLSRCPELTEFSLRYCPSSQRKHITLREIFAEIGHLERPWKLQKLELKSVEISPDDFRAYIHHLKHLTFLQILKCPSPRAATACGGIWNILQQRGVLKCQGKQYPPKAQARYRSNSWKNLIYLSLYLPRRQWTISRSILKSRIFSKPYVHSNPAGLVAINSTVGSRNKTAAINI</sequence>
<dbReference type="EMBL" id="JABXXO010000005">
    <property type="protein sequence ID" value="KAF7777825.1"/>
    <property type="molecule type" value="Genomic_DNA"/>
</dbReference>
<dbReference type="SUPFAM" id="SSF52047">
    <property type="entry name" value="RNI-like"/>
    <property type="match status" value="1"/>
</dbReference>
<dbReference type="Gene3D" id="3.80.10.10">
    <property type="entry name" value="Ribonuclease Inhibitor"/>
    <property type="match status" value="1"/>
</dbReference>
<accession>A0A8H7F5T6</accession>
<evidence type="ECO:0008006" key="3">
    <source>
        <dbReference type="Google" id="ProtNLM"/>
    </source>
</evidence>
<gene>
    <name evidence="1" type="ORF">Agabi119p4_3897</name>
</gene>
<name>A0A8H7F5T6_AGABI</name>